<dbReference type="InterPro" id="IPR013396">
    <property type="entry name" value="CRISPR-assoc_prot_Csy4"/>
</dbReference>
<comment type="caution">
    <text evidence="1">The sequence shown here is derived from an EMBL/GenBank/DDBJ whole genome shotgun (WGS) entry which is preliminary data.</text>
</comment>
<dbReference type="Gene3D" id="3.30.70.2540">
    <property type="entry name" value="CRISPR-associated endoribonuclease Cas6/Csy4"/>
    <property type="match status" value="1"/>
</dbReference>
<reference evidence="1 2" key="1">
    <citation type="submission" date="2014-11" db="EMBL/GenBank/DDBJ databases">
        <title>Pan-genome of Gallibacterium spp.</title>
        <authorList>
            <person name="Kudirkiene E."/>
            <person name="Bojesen A.M."/>
        </authorList>
    </citation>
    <scope>NUCLEOTIDE SEQUENCE [LARGE SCALE GENOMIC DNA]</scope>
    <source>
        <strain evidence="1 2">F150</strain>
    </source>
</reference>
<dbReference type="EMBL" id="JTJL01000037">
    <property type="protein sequence ID" value="OBW93551.1"/>
    <property type="molecule type" value="Genomic_DNA"/>
</dbReference>
<name>A0A1A7NVM3_9PAST</name>
<evidence type="ECO:0000313" key="2">
    <source>
        <dbReference type="Proteomes" id="UP000092649"/>
    </source>
</evidence>
<dbReference type="AlphaFoldDB" id="A0A1A7NVM3"/>
<dbReference type="GO" id="GO:0043571">
    <property type="term" value="P:maintenance of CRISPR repeat elements"/>
    <property type="evidence" value="ECO:0007669"/>
    <property type="project" value="InterPro"/>
</dbReference>
<evidence type="ECO:0008006" key="3">
    <source>
        <dbReference type="Google" id="ProtNLM"/>
    </source>
</evidence>
<dbReference type="OrthoDB" id="259831at2"/>
<organism evidence="1 2">
    <name type="scientific">Gallibacterium salpingitidis</name>
    <dbReference type="NCBI Taxonomy" id="505341"/>
    <lineage>
        <taxon>Bacteria</taxon>
        <taxon>Pseudomonadati</taxon>
        <taxon>Pseudomonadota</taxon>
        <taxon>Gammaproteobacteria</taxon>
        <taxon>Pasteurellales</taxon>
        <taxon>Pasteurellaceae</taxon>
        <taxon>Gallibacterium</taxon>
    </lineage>
</organism>
<accession>A0A1A7NVM3</accession>
<dbReference type="GO" id="GO:0004519">
    <property type="term" value="F:endonuclease activity"/>
    <property type="evidence" value="ECO:0007669"/>
    <property type="project" value="InterPro"/>
</dbReference>
<gene>
    <name evidence="1" type="ORF">QS62_07270</name>
</gene>
<dbReference type="Proteomes" id="UP000092649">
    <property type="component" value="Unassembled WGS sequence"/>
</dbReference>
<dbReference type="NCBIfam" id="TIGR02563">
    <property type="entry name" value="cas_Csy4"/>
    <property type="match status" value="1"/>
</dbReference>
<sequence length="197" mass="23373">MKYYIELTLFDYPDYRMYELWGRLYMQLHLALVEVKDNQDKVNVGVSFPEYHFDEIKQIGALGSKIRLFAQERITLEQLNIRKWLNRLVDYVHISPIFEVPDDIKGYAIYNRVQVKNNAERLARRQLKKHQNLDFEQTVLRYQNIVTTCHLPYISFKSLSSKRPFNLFIEKKEVPPTLNVASFNTYGLGTNCALPEF</sequence>
<protein>
    <recommendedName>
        <fullName evidence="3">CRISPR-associated protein</fullName>
    </recommendedName>
</protein>
<dbReference type="Pfam" id="PF09618">
    <property type="entry name" value="Cas_Csy4"/>
    <property type="match status" value="1"/>
</dbReference>
<dbReference type="CDD" id="cd09739">
    <property type="entry name" value="Cas6_I-F"/>
    <property type="match status" value="1"/>
</dbReference>
<dbReference type="InterPro" id="IPR042564">
    <property type="entry name" value="CRISPR-Cas6/Csy4_sf"/>
</dbReference>
<evidence type="ECO:0000313" key="1">
    <source>
        <dbReference type="EMBL" id="OBW93551.1"/>
    </source>
</evidence>
<dbReference type="RefSeq" id="WP_066108099.1">
    <property type="nucleotide sequence ID" value="NZ_JTJL01000037.1"/>
</dbReference>
<keyword evidence="2" id="KW-1185">Reference proteome</keyword>
<proteinExistence type="predicted"/>